<evidence type="ECO:0000313" key="1">
    <source>
        <dbReference type="EMBL" id="HIS77723.1"/>
    </source>
</evidence>
<dbReference type="InterPro" id="IPR023198">
    <property type="entry name" value="PGP-like_dom2"/>
</dbReference>
<dbReference type="SUPFAM" id="SSF56784">
    <property type="entry name" value="HAD-like"/>
    <property type="match status" value="1"/>
</dbReference>
<comment type="caution">
    <text evidence="1">The sequence shown here is derived from an EMBL/GenBank/DDBJ whole genome shotgun (WGS) entry which is preliminary data.</text>
</comment>
<reference evidence="1" key="2">
    <citation type="journal article" date="2021" name="PeerJ">
        <title>Extensive microbial diversity within the chicken gut microbiome revealed by metagenomics and culture.</title>
        <authorList>
            <person name="Gilroy R."/>
            <person name="Ravi A."/>
            <person name="Getino M."/>
            <person name="Pursley I."/>
            <person name="Horton D.L."/>
            <person name="Alikhan N.F."/>
            <person name="Baker D."/>
            <person name="Gharbi K."/>
            <person name="Hall N."/>
            <person name="Watson M."/>
            <person name="Adriaenssens E.M."/>
            <person name="Foster-Nyarko E."/>
            <person name="Jarju S."/>
            <person name="Secka A."/>
            <person name="Antonio M."/>
            <person name="Oren A."/>
            <person name="Chaudhuri R.R."/>
            <person name="La Ragione R."/>
            <person name="Hildebrand F."/>
            <person name="Pallen M.J."/>
        </authorList>
    </citation>
    <scope>NUCLEOTIDE SEQUENCE</scope>
    <source>
        <strain evidence="1">CHK199-13235</strain>
    </source>
</reference>
<sequence>MEIIWDWNGTLFDDVSTGPAILNRMLAKRGKPPLRDLDHYREIFQFPVENYYRAAGLDFSSENFESMAADYIALYPIESQNCGLAEGAKEALEAFRQAGFRQNILSVSEQGLLESQLKKFSIEGYFSHVIGQKDGYAVGKTERGLQWLREEGIPPEDCVLIGDTDHDAQTAKKLGCRCVLLACGHQSRERLQRTGAAVVGTLWEAVQFVLDVKIMCAAHLPSGRERSLL</sequence>
<dbReference type="Pfam" id="PF13419">
    <property type="entry name" value="HAD_2"/>
    <property type="match status" value="1"/>
</dbReference>
<keyword evidence="1" id="KW-0378">Hydrolase</keyword>
<proteinExistence type="predicted"/>
<dbReference type="Gene3D" id="3.40.50.1000">
    <property type="entry name" value="HAD superfamily/HAD-like"/>
    <property type="match status" value="1"/>
</dbReference>
<dbReference type="SFLD" id="SFLDG01129">
    <property type="entry name" value="C1.5:_HAD__Beta-PGM__Phosphata"/>
    <property type="match status" value="1"/>
</dbReference>
<dbReference type="InterPro" id="IPR050155">
    <property type="entry name" value="HAD-like_hydrolase_sf"/>
</dbReference>
<protein>
    <submittedName>
        <fullName evidence="1">HAD family hydrolase</fullName>
    </submittedName>
</protein>
<dbReference type="InterPro" id="IPR041492">
    <property type="entry name" value="HAD_2"/>
</dbReference>
<dbReference type="Gene3D" id="1.10.150.240">
    <property type="entry name" value="Putative phosphatase, domain 2"/>
    <property type="match status" value="1"/>
</dbReference>
<accession>A0A9D1K236</accession>
<name>A0A9D1K236_9FIRM</name>
<dbReference type="InterPro" id="IPR036412">
    <property type="entry name" value="HAD-like_sf"/>
</dbReference>
<dbReference type="EMBL" id="DVJP01000085">
    <property type="protein sequence ID" value="HIS77723.1"/>
    <property type="molecule type" value="Genomic_DNA"/>
</dbReference>
<dbReference type="GO" id="GO:0006281">
    <property type="term" value="P:DNA repair"/>
    <property type="evidence" value="ECO:0007669"/>
    <property type="project" value="TreeGrafter"/>
</dbReference>
<dbReference type="GO" id="GO:0008967">
    <property type="term" value="F:phosphoglycolate phosphatase activity"/>
    <property type="evidence" value="ECO:0007669"/>
    <property type="project" value="TreeGrafter"/>
</dbReference>
<dbReference type="InterPro" id="IPR023214">
    <property type="entry name" value="HAD_sf"/>
</dbReference>
<dbReference type="AlphaFoldDB" id="A0A9D1K236"/>
<dbReference type="Proteomes" id="UP000824002">
    <property type="component" value="Unassembled WGS sequence"/>
</dbReference>
<organism evidence="1 2">
    <name type="scientific">Candidatus Merdivicinus excrementipullorum</name>
    <dbReference type="NCBI Taxonomy" id="2840867"/>
    <lineage>
        <taxon>Bacteria</taxon>
        <taxon>Bacillati</taxon>
        <taxon>Bacillota</taxon>
        <taxon>Clostridia</taxon>
        <taxon>Eubacteriales</taxon>
        <taxon>Oscillospiraceae</taxon>
        <taxon>Oscillospiraceae incertae sedis</taxon>
        <taxon>Candidatus Merdivicinus</taxon>
    </lineage>
</organism>
<reference evidence="1" key="1">
    <citation type="submission" date="2020-10" db="EMBL/GenBank/DDBJ databases">
        <authorList>
            <person name="Gilroy R."/>
        </authorList>
    </citation>
    <scope>NUCLEOTIDE SEQUENCE</scope>
    <source>
        <strain evidence="1">CHK199-13235</strain>
    </source>
</reference>
<dbReference type="PANTHER" id="PTHR43434">
    <property type="entry name" value="PHOSPHOGLYCOLATE PHOSPHATASE"/>
    <property type="match status" value="1"/>
</dbReference>
<evidence type="ECO:0000313" key="2">
    <source>
        <dbReference type="Proteomes" id="UP000824002"/>
    </source>
</evidence>
<dbReference type="GO" id="GO:0005829">
    <property type="term" value="C:cytosol"/>
    <property type="evidence" value="ECO:0007669"/>
    <property type="project" value="TreeGrafter"/>
</dbReference>
<dbReference type="SFLD" id="SFLDS00003">
    <property type="entry name" value="Haloacid_Dehalogenase"/>
    <property type="match status" value="1"/>
</dbReference>
<gene>
    <name evidence="1" type="ORF">IAB51_13145</name>
</gene>
<dbReference type="PANTHER" id="PTHR43434:SF1">
    <property type="entry name" value="PHOSPHOGLYCOLATE PHOSPHATASE"/>
    <property type="match status" value="1"/>
</dbReference>